<dbReference type="GO" id="GO:0004029">
    <property type="term" value="F:aldehyde dehydrogenase (NAD+) activity"/>
    <property type="evidence" value="ECO:0007669"/>
    <property type="project" value="TreeGrafter"/>
</dbReference>
<gene>
    <name evidence="2" type="ORF">EPA93_19860</name>
</gene>
<reference evidence="2 3" key="1">
    <citation type="submission" date="2019-01" db="EMBL/GenBank/DDBJ databases">
        <title>Ktedonosporobacter rubrisoli SCAWS-G2.</title>
        <authorList>
            <person name="Huang Y."/>
            <person name="Yan B."/>
        </authorList>
    </citation>
    <scope>NUCLEOTIDE SEQUENCE [LARGE SCALE GENOMIC DNA]</scope>
    <source>
        <strain evidence="2 3">SCAWS-G2</strain>
    </source>
</reference>
<dbReference type="PANTHER" id="PTHR48079">
    <property type="entry name" value="PROTEIN YEEZ"/>
    <property type="match status" value="1"/>
</dbReference>
<dbReference type="SUPFAM" id="SSF51735">
    <property type="entry name" value="NAD(P)-binding Rossmann-fold domains"/>
    <property type="match status" value="1"/>
</dbReference>
<dbReference type="OrthoDB" id="9808276at2"/>
<name>A0A4P6JRN1_KTERU</name>
<dbReference type="InterPro" id="IPR001509">
    <property type="entry name" value="Epimerase_deHydtase"/>
</dbReference>
<organism evidence="2 3">
    <name type="scientific">Ktedonosporobacter rubrisoli</name>
    <dbReference type="NCBI Taxonomy" id="2509675"/>
    <lineage>
        <taxon>Bacteria</taxon>
        <taxon>Bacillati</taxon>
        <taxon>Chloroflexota</taxon>
        <taxon>Ktedonobacteria</taxon>
        <taxon>Ktedonobacterales</taxon>
        <taxon>Ktedonosporobacteraceae</taxon>
        <taxon>Ktedonosporobacter</taxon>
    </lineage>
</organism>
<accession>A0A4P6JRN1</accession>
<dbReference type="EMBL" id="CP035758">
    <property type="protein sequence ID" value="QBD78129.1"/>
    <property type="molecule type" value="Genomic_DNA"/>
</dbReference>
<proteinExistence type="predicted"/>
<evidence type="ECO:0000313" key="2">
    <source>
        <dbReference type="EMBL" id="QBD78129.1"/>
    </source>
</evidence>
<dbReference type="InterPro" id="IPR036291">
    <property type="entry name" value="NAD(P)-bd_dom_sf"/>
</dbReference>
<evidence type="ECO:0000259" key="1">
    <source>
        <dbReference type="Pfam" id="PF01370"/>
    </source>
</evidence>
<evidence type="ECO:0000313" key="3">
    <source>
        <dbReference type="Proteomes" id="UP000290365"/>
    </source>
</evidence>
<dbReference type="RefSeq" id="WP_129889182.1">
    <property type="nucleotide sequence ID" value="NZ_CP035758.1"/>
</dbReference>
<dbReference type="Gene3D" id="3.40.50.720">
    <property type="entry name" value="NAD(P)-binding Rossmann-like Domain"/>
    <property type="match status" value="1"/>
</dbReference>
<sequence>MNIFVTGATGVLGKPVVKLLVEAGHHVFALSRSERNAMLIQQLGAEPVSADLFSADSMRQVLETTKANAIVHLATKIPPTMQMGKLASWQENDHIRRDGTRALVDAALEACVQTFVYPSFYYVYPDRGAQWIDALSTPVQSHPTQQATLDAEAEVERFSGEQRRGIVLRMGSLYGPEAPSALEQWNFAQKGLAVLPGARDAYLSYVWVEDAACAIVIALAEAPSGIYDIVDDEPLTRQAFADALANSVGKRRLFFIPNMLMKMMSGIAANLINRSQRVSNRRFKELTSWKPEFPNAREGWMRLAQAKRLLEVAS</sequence>
<dbReference type="Pfam" id="PF01370">
    <property type="entry name" value="Epimerase"/>
    <property type="match status" value="1"/>
</dbReference>
<protein>
    <submittedName>
        <fullName evidence="2">NAD(P)-dependent oxidoreductase</fullName>
    </submittedName>
</protein>
<dbReference type="GO" id="GO:0005737">
    <property type="term" value="C:cytoplasm"/>
    <property type="evidence" value="ECO:0007669"/>
    <property type="project" value="TreeGrafter"/>
</dbReference>
<dbReference type="Proteomes" id="UP000290365">
    <property type="component" value="Chromosome"/>
</dbReference>
<dbReference type="KEGG" id="kbs:EPA93_19860"/>
<dbReference type="InterPro" id="IPR051783">
    <property type="entry name" value="NAD(P)-dependent_oxidoreduct"/>
</dbReference>
<feature type="domain" description="NAD-dependent epimerase/dehydratase" evidence="1">
    <location>
        <begin position="3"/>
        <end position="227"/>
    </location>
</feature>
<keyword evidence="3" id="KW-1185">Reference proteome</keyword>
<dbReference type="AlphaFoldDB" id="A0A4P6JRN1"/>
<dbReference type="PANTHER" id="PTHR48079:SF6">
    <property type="entry name" value="NAD(P)-BINDING DOMAIN-CONTAINING PROTEIN-RELATED"/>
    <property type="match status" value="1"/>
</dbReference>